<dbReference type="EMBL" id="FOCV01000013">
    <property type="protein sequence ID" value="SEO21300.1"/>
    <property type="molecule type" value="Genomic_DNA"/>
</dbReference>
<keyword evidence="1" id="KW-0812">Transmembrane</keyword>
<evidence type="ECO:0000256" key="1">
    <source>
        <dbReference type="SAM" id="Phobius"/>
    </source>
</evidence>
<feature type="transmembrane region" description="Helical" evidence="1">
    <location>
        <begin position="31"/>
        <end position="51"/>
    </location>
</feature>
<keyword evidence="1" id="KW-0472">Membrane</keyword>
<protein>
    <submittedName>
        <fullName evidence="2">Uncharacterized protein</fullName>
    </submittedName>
</protein>
<reference evidence="2" key="1">
    <citation type="submission" date="2016-10" db="EMBL/GenBank/DDBJ databases">
        <authorList>
            <person name="de Groot N.N."/>
        </authorList>
    </citation>
    <scope>NUCLEOTIDE SEQUENCE [LARGE SCALE GENOMIC DNA]</scope>
    <source>
        <strain evidence="2">CCBAU85039</strain>
    </source>
</reference>
<proteinExistence type="predicted"/>
<reference evidence="3 5" key="2">
    <citation type="submission" date="2016-10" db="EMBL/GenBank/DDBJ databases">
        <authorList>
            <person name="Varghese N."/>
            <person name="Submissions S."/>
        </authorList>
    </citation>
    <scope>NUCLEOTIDE SEQUENCE [LARGE SCALE GENOMIC DNA]</scope>
    <source>
        <strain evidence="3 5">CGMCC 1.7071</strain>
    </source>
</reference>
<evidence type="ECO:0000313" key="2">
    <source>
        <dbReference type="EMBL" id="SEI09144.1"/>
    </source>
</evidence>
<evidence type="ECO:0000313" key="4">
    <source>
        <dbReference type="Proteomes" id="UP000183063"/>
    </source>
</evidence>
<dbReference type="STRING" id="501024.RTCCBAU85039_4402"/>
<keyword evidence="1" id="KW-1133">Transmembrane helix</keyword>
<dbReference type="Proteomes" id="UP000198939">
    <property type="component" value="Unassembled WGS sequence"/>
</dbReference>
<evidence type="ECO:0000313" key="3">
    <source>
        <dbReference type="EMBL" id="SEO21300.1"/>
    </source>
</evidence>
<reference evidence="4" key="3">
    <citation type="submission" date="2016-10" db="EMBL/GenBank/DDBJ databases">
        <authorList>
            <person name="Wibberg D."/>
        </authorList>
    </citation>
    <scope>NUCLEOTIDE SEQUENCE [LARGE SCALE GENOMIC DNA]</scope>
</reference>
<accession>A0A1H8MVL0</accession>
<name>A0A1H8MVL0_9HYPH</name>
<evidence type="ECO:0000313" key="5">
    <source>
        <dbReference type="Proteomes" id="UP000198939"/>
    </source>
</evidence>
<dbReference type="EMBL" id="FNXB01000026">
    <property type="protein sequence ID" value="SEI09144.1"/>
    <property type="molecule type" value="Genomic_DNA"/>
</dbReference>
<keyword evidence="5" id="KW-1185">Reference proteome</keyword>
<feature type="transmembrane region" description="Helical" evidence="1">
    <location>
        <begin position="57"/>
        <end position="77"/>
    </location>
</feature>
<sequence length="120" mass="12678">MAQGFVSAPVVADKAVVPAAVETQVKKKFSLLGWIGGLGTGLSTGLGFLGGMDWRTILAIGGFDIGRVLAGAVAAALDHRGREGHPRGRRGLGRWKGMWLLFRRTFLKCVQLPMTSSVGS</sequence>
<dbReference type="AlphaFoldDB" id="A0A1H8MVL0"/>
<dbReference type="Proteomes" id="UP000183063">
    <property type="component" value="Unassembled WGS sequence"/>
</dbReference>
<organism evidence="2 4">
    <name type="scientific">Rhizobium tibeticum</name>
    <dbReference type="NCBI Taxonomy" id="501024"/>
    <lineage>
        <taxon>Bacteria</taxon>
        <taxon>Pseudomonadati</taxon>
        <taxon>Pseudomonadota</taxon>
        <taxon>Alphaproteobacteria</taxon>
        <taxon>Hyphomicrobiales</taxon>
        <taxon>Rhizobiaceae</taxon>
        <taxon>Rhizobium/Agrobacterium group</taxon>
        <taxon>Rhizobium</taxon>
    </lineage>
</organism>
<gene>
    <name evidence="2" type="ORF">RTCCBAU85039_4402</name>
    <name evidence="3" type="ORF">SAMN05216228_101384</name>
</gene>